<evidence type="ECO:0000256" key="10">
    <source>
        <dbReference type="ARBA" id="ARBA00034006"/>
    </source>
</evidence>
<evidence type="ECO:0000256" key="1">
    <source>
        <dbReference type="ARBA" id="ARBA00004496"/>
    </source>
</evidence>
<dbReference type="InterPro" id="IPR013374">
    <property type="entry name" value="ATPase_typ4_pilus-assembl_PilB"/>
</dbReference>
<dbReference type="FunFam" id="3.30.450.90:FF:000001">
    <property type="entry name" value="Type II secretion system ATPase GspE"/>
    <property type="match status" value="1"/>
</dbReference>
<gene>
    <name evidence="13" type="primary">pilB</name>
    <name evidence="13" type="ORF">E6K79_02210</name>
</gene>
<dbReference type="GO" id="GO:0009297">
    <property type="term" value="P:pilus assembly"/>
    <property type="evidence" value="ECO:0007669"/>
    <property type="project" value="InterPro"/>
</dbReference>
<evidence type="ECO:0000313" key="13">
    <source>
        <dbReference type="EMBL" id="TMQ66742.1"/>
    </source>
</evidence>
<evidence type="ECO:0000256" key="6">
    <source>
        <dbReference type="ARBA" id="ARBA00022840"/>
    </source>
</evidence>
<keyword evidence="7" id="KW-0653">Protein transport</keyword>
<keyword evidence="8" id="KW-1278">Translocase</keyword>
<evidence type="ECO:0000256" key="9">
    <source>
        <dbReference type="ARBA" id="ARBA00024382"/>
    </source>
</evidence>
<keyword evidence="6" id="KW-0067">ATP-binding</keyword>
<dbReference type="GO" id="GO:0005737">
    <property type="term" value="C:cytoplasm"/>
    <property type="evidence" value="ECO:0007669"/>
    <property type="project" value="UniProtKB-SubCell"/>
</dbReference>
<dbReference type="InterPro" id="IPR027417">
    <property type="entry name" value="P-loop_NTPase"/>
</dbReference>
<dbReference type="FunFam" id="3.30.300.160:FF:000002">
    <property type="entry name" value="Type II secretion system protein E"/>
    <property type="match status" value="1"/>
</dbReference>
<dbReference type="CDD" id="cd01129">
    <property type="entry name" value="PulE-GspE-like"/>
    <property type="match status" value="1"/>
</dbReference>
<dbReference type="SUPFAM" id="SSF52540">
    <property type="entry name" value="P-loop containing nucleoside triphosphate hydrolases"/>
    <property type="match status" value="1"/>
</dbReference>
<feature type="domain" description="Bacterial type II secretion system protein E" evidence="11">
    <location>
        <begin position="176"/>
        <end position="558"/>
    </location>
</feature>
<dbReference type="NCBIfam" id="TIGR02533">
    <property type="entry name" value="type_II_gspE"/>
    <property type="match status" value="1"/>
</dbReference>
<name>A0A538TSZ6_UNCEI</name>
<evidence type="ECO:0000259" key="12">
    <source>
        <dbReference type="Pfam" id="PF05157"/>
    </source>
</evidence>
<keyword evidence="5" id="KW-0547">Nucleotide-binding</keyword>
<keyword evidence="3" id="KW-0813">Transport</keyword>
<dbReference type="PANTHER" id="PTHR30258:SF1">
    <property type="entry name" value="PROTEIN TRANSPORT PROTEIN HOFB HOMOLOG"/>
    <property type="match status" value="1"/>
</dbReference>
<evidence type="ECO:0000256" key="2">
    <source>
        <dbReference type="ARBA" id="ARBA00006611"/>
    </source>
</evidence>
<dbReference type="Proteomes" id="UP000317691">
    <property type="component" value="Unassembled WGS sequence"/>
</dbReference>
<sequence length="565" mass="61735">MQQENIGLKLLEAHVITPEALQKAQLQVKTGGGNLMSALIKLGAVKEDDLSKFLSELYGVPAVDLTNFAPDPAVVKLIPGDVANKFQVVPVSRTGRRLTVAMANPSNIFALDDIKFITGCEVQPCVASESAIKKAIDKAYDSAASFETVMRGMEDEIEVIEETVDDTPDVALLGEAEQAPVVKLVNSLISDAVRKGASDIHIEPYERTLRVRFRIDGTLYEMMSPPFRMKAAITSRLKIMADLDIAERRVPQDGRIKLRLLGRSIDLRVSSLPTIYGEKVVMRILDKGNLNIDLNKLGFQESALKEFTHAIAQPYGMVLVTGPTGSGKTTTLYSALSKINQPEVNIMTSEDPVEYNLEGINQVLVNEAVGLTFSAALRAFLRQDPNIIMVGEIRDIDTGSIAVKAALTGHLVLSTLHTNDAPSTINRMIDMGIEPFLVASSTNLIMAQRLLRKVCVSCKSDVKLHAEVLRELGIPEEEARKVAFKEGKGCVDCNNTGYKGRLGVYEVMPVSPKIRDMILDRSSTSTIKKQAVTEGMLTLRMDGLIKLKNGITTAEEVLKETAADR</sequence>
<dbReference type="AlphaFoldDB" id="A0A538TSZ6"/>
<dbReference type="PANTHER" id="PTHR30258">
    <property type="entry name" value="TYPE II SECRETION SYSTEM PROTEIN GSPE-RELATED"/>
    <property type="match status" value="1"/>
</dbReference>
<accession>A0A538TSZ6</accession>
<evidence type="ECO:0000313" key="14">
    <source>
        <dbReference type="Proteomes" id="UP000317691"/>
    </source>
</evidence>
<proteinExistence type="inferred from homology"/>
<reference evidence="13 14" key="1">
    <citation type="journal article" date="2019" name="Nat. Microbiol.">
        <title>Mediterranean grassland soil C-N compound turnover is dependent on rainfall and depth, and is mediated by genomically divergent microorganisms.</title>
        <authorList>
            <person name="Diamond S."/>
            <person name="Andeer P.F."/>
            <person name="Li Z."/>
            <person name="Crits-Christoph A."/>
            <person name="Burstein D."/>
            <person name="Anantharaman K."/>
            <person name="Lane K.R."/>
            <person name="Thomas B.C."/>
            <person name="Pan C."/>
            <person name="Northen T.R."/>
            <person name="Banfield J.F."/>
        </authorList>
    </citation>
    <scope>NUCLEOTIDE SEQUENCE [LARGE SCALE GENOMIC DNA]</scope>
    <source>
        <strain evidence="13">WS_9</strain>
    </source>
</reference>
<dbReference type="InterPro" id="IPR001482">
    <property type="entry name" value="T2SS/T4SS_dom"/>
</dbReference>
<dbReference type="EC" id="7.4.2.8" evidence="9"/>
<evidence type="ECO:0000256" key="7">
    <source>
        <dbReference type="ARBA" id="ARBA00022927"/>
    </source>
</evidence>
<comment type="similarity">
    <text evidence="2">Belongs to the GSP E family.</text>
</comment>
<evidence type="ECO:0000259" key="11">
    <source>
        <dbReference type="Pfam" id="PF00437"/>
    </source>
</evidence>
<dbReference type="FunFam" id="3.40.50.300:FF:000398">
    <property type="entry name" value="Type IV pilus assembly ATPase PilB"/>
    <property type="match status" value="1"/>
</dbReference>
<dbReference type="GO" id="GO:0005524">
    <property type="term" value="F:ATP binding"/>
    <property type="evidence" value="ECO:0007669"/>
    <property type="project" value="UniProtKB-KW"/>
</dbReference>
<dbReference type="NCBIfam" id="TIGR02538">
    <property type="entry name" value="type_IV_pilB"/>
    <property type="match status" value="1"/>
</dbReference>
<organism evidence="13 14">
    <name type="scientific">Eiseniibacteriota bacterium</name>
    <dbReference type="NCBI Taxonomy" id="2212470"/>
    <lineage>
        <taxon>Bacteria</taxon>
        <taxon>Candidatus Eiseniibacteriota</taxon>
    </lineage>
</organism>
<dbReference type="InterPro" id="IPR013369">
    <property type="entry name" value="T2SS_GspE"/>
</dbReference>
<dbReference type="GO" id="GO:0005886">
    <property type="term" value="C:plasma membrane"/>
    <property type="evidence" value="ECO:0007669"/>
    <property type="project" value="TreeGrafter"/>
</dbReference>
<dbReference type="InterPro" id="IPR037257">
    <property type="entry name" value="T2SS_E_N_sf"/>
</dbReference>
<dbReference type="InterPro" id="IPR007831">
    <property type="entry name" value="T2SS_GspE_N"/>
</dbReference>
<dbReference type="GO" id="GO:0015628">
    <property type="term" value="P:protein secretion by the type II secretion system"/>
    <property type="evidence" value="ECO:0007669"/>
    <property type="project" value="InterPro"/>
</dbReference>
<protein>
    <recommendedName>
        <fullName evidence="9">protein-secreting ATPase</fullName>
        <ecNumber evidence="9">7.4.2.8</ecNumber>
    </recommendedName>
</protein>
<keyword evidence="4" id="KW-0963">Cytoplasm</keyword>
<dbReference type="GO" id="GO:0008564">
    <property type="term" value="F:protein-exporting ATPase activity"/>
    <property type="evidence" value="ECO:0007669"/>
    <property type="project" value="UniProtKB-EC"/>
</dbReference>
<evidence type="ECO:0000256" key="8">
    <source>
        <dbReference type="ARBA" id="ARBA00022967"/>
    </source>
</evidence>
<feature type="domain" description="Type II secretion system protein GspE N-terminal" evidence="12">
    <location>
        <begin position="58"/>
        <end position="144"/>
    </location>
</feature>
<comment type="catalytic activity">
    <reaction evidence="10">
        <text>ATP + H2O + cellular proteinSide 1 = ADP + phosphate + cellular proteinSide 2.</text>
        <dbReference type="EC" id="7.4.2.8"/>
    </reaction>
</comment>
<dbReference type="Gene3D" id="3.40.50.300">
    <property type="entry name" value="P-loop containing nucleotide triphosphate hydrolases"/>
    <property type="match status" value="1"/>
</dbReference>
<dbReference type="SUPFAM" id="SSF160246">
    <property type="entry name" value="EspE N-terminal domain-like"/>
    <property type="match status" value="1"/>
</dbReference>
<evidence type="ECO:0000256" key="3">
    <source>
        <dbReference type="ARBA" id="ARBA00022448"/>
    </source>
</evidence>
<dbReference type="Pfam" id="PF00437">
    <property type="entry name" value="T2SSE"/>
    <property type="match status" value="1"/>
</dbReference>
<comment type="subcellular location">
    <subcellularLocation>
        <location evidence="1">Cytoplasm</location>
    </subcellularLocation>
</comment>
<evidence type="ECO:0000256" key="4">
    <source>
        <dbReference type="ARBA" id="ARBA00022490"/>
    </source>
</evidence>
<dbReference type="EMBL" id="VBOZ01000008">
    <property type="protein sequence ID" value="TMQ66742.1"/>
    <property type="molecule type" value="Genomic_DNA"/>
</dbReference>
<comment type="caution">
    <text evidence="13">The sequence shown here is derived from an EMBL/GenBank/DDBJ whole genome shotgun (WGS) entry which is preliminary data.</text>
</comment>
<dbReference type="Gene3D" id="3.30.450.90">
    <property type="match status" value="1"/>
</dbReference>
<evidence type="ECO:0000256" key="5">
    <source>
        <dbReference type="ARBA" id="ARBA00022741"/>
    </source>
</evidence>
<dbReference type="GO" id="GO:0015627">
    <property type="term" value="C:type II protein secretion system complex"/>
    <property type="evidence" value="ECO:0007669"/>
    <property type="project" value="InterPro"/>
</dbReference>
<dbReference type="GO" id="GO:0016887">
    <property type="term" value="F:ATP hydrolysis activity"/>
    <property type="evidence" value="ECO:0007669"/>
    <property type="project" value="InterPro"/>
</dbReference>
<dbReference type="Gene3D" id="3.30.300.160">
    <property type="entry name" value="Type II secretion system, protein E, N-terminal domain"/>
    <property type="match status" value="1"/>
</dbReference>
<dbReference type="Pfam" id="PF05157">
    <property type="entry name" value="MshEN"/>
    <property type="match status" value="1"/>
</dbReference>